<organism evidence="2 3">
    <name type="scientific">Thermobacillus xylanilyticus</name>
    <dbReference type="NCBI Taxonomy" id="76633"/>
    <lineage>
        <taxon>Bacteria</taxon>
        <taxon>Bacillati</taxon>
        <taxon>Bacillota</taxon>
        <taxon>Bacilli</taxon>
        <taxon>Bacillales</taxon>
        <taxon>Paenibacillaceae</taxon>
        <taxon>Thermobacillus</taxon>
    </lineage>
</organism>
<dbReference type="Pfam" id="PF17765">
    <property type="entry name" value="MLTR_LBD"/>
    <property type="match status" value="1"/>
</dbReference>
<dbReference type="InterPro" id="IPR041413">
    <property type="entry name" value="MLTR_LBD"/>
</dbReference>
<protein>
    <recommendedName>
        <fullName evidence="1">HTH cro/C1-type domain-containing protein</fullName>
    </recommendedName>
</protein>
<dbReference type="InterPro" id="IPR001387">
    <property type="entry name" value="Cro/C1-type_HTH"/>
</dbReference>
<dbReference type="Gene3D" id="3.30.450.180">
    <property type="match status" value="1"/>
</dbReference>
<dbReference type="Pfam" id="PF13560">
    <property type="entry name" value="HTH_31"/>
    <property type="match status" value="1"/>
</dbReference>
<dbReference type="PANTHER" id="PTHR35010:SF3">
    <property type="entry name" value="BLL4873 PROTEIN"/>
    <property type="match status" value="1"/>
</dbReference>
<dbReference type="EMBL" id="CAJRAY010000024">
    <property type="protein sequence ID" value="CAG5082059.1"/>
    <property type="molecule type" value="Genomic_DNA"/>
</dbReference>
<evidence type="ECO:0000313" key="2">
    <source>
        <dbReference type="EMBL" id="CAG5082059.1"/>
    </source>
</evidence>
<dbReference type="PANTHER" id="PTHR35010">
    <property type="entry name" value="BLL4672 PROTEIN-RELATED"/>
    <property type="match status" value="1"/>
</dbReference>
<dbReference type="InterPro" id="IPR010982">
    <property type="entry name" value="Lambda_DNA-bd_dom_sf"/>
</dbReference>
<keyword evidence="3" id="KW-1185">Reference proteome</keyword>
<dbReference type="SMART" id="SM00530">
    <property type="entry name" value="HTH_XRE"/>
    <property type="match status" value="1"/>
</dbReference>
<dbReference type="CDD" id="cd00093">
    <property type="entry name" value="HTH_XRE"/>
    <property type="match status" value="1"/>
</dbReference>
<dbReference type="SUPFAM" id="SSF47413">
    <property type="entry name" value="lambda repressor-like DNA-binding domains"/>
    <property type="match status" value="1"/>
</dbReference>
<gene>
    <name evidence="2" type="primary">M1_3442</name>
    <name evidence="2" type="ORF">TXXE_05790</name>
</gene>
<evidence type="ECO:0000313" key="3">
    <source>
        <dbReference type="Proteomes" id="UP000681526"/>
    </source>
</evidence>
<name>A0ABM8V2L6_THEXY</name>
<dbReference type="Gene3D" id="1.10.260.40">
    <property type="entry name" value="lambda repressor-like DNA-binding domains"/>
    <property type="match status" value="1"/>
</dbReference>
<dbReference type="RefSeq" id="WP_015255830.1">
    <property type="nucleotide sequence ID" value="NZ_CAJRAY010000024.1"/>
</dbReference>
<dbReference type="Proteomes" id="UP000681526">
    <property type="component" value="Unassembled WGS sequence"/>
</dbReference>
<sequence>MSADQRRAELSRFLRTRRLRLSPELAGLRNVDLSRRRTKGLRREEVAALAGISLPWYTQLEQGRDIQVSDQVLDSLARVLRLDADERKHLFFLAGSRRDDAMPADEREDVPASLRYMLDQFSALPAYICDEKMNVLAWNRLAEAVFGPFESTHPYGRNLVWRMFMMPSHRSMYLEWESLAKTMLGHFRPKYARHLENPWYKDFVAALSAGSPEFADWWDDYEVHCSYRHPYVMEHPEAGRLHLDPQIMQIDEQELYLTVFTPDLHDGSIQRLAMLNERDGSKVRS</sequence>
<comment type="caution">
    <text evidence="2">The sequence shown here is derived from an EMBL/GenBank/DDBJ whole genome shotgun (WGS) entry which is preliminary data.</text>
</comment>
<accession>A0ABM8V2L6</accession>
<evidence type="ECO:0000259" key="1">
    <source>
        <dbReference type="PROSITE" id="PS50943"/>
    </source>
</evidence>
<dbReference type="PROSITE" id="PS50943">
    <property type="entry name" value="HTH_CROC1"/>
    <property type="match status" value="1"/>
</dbReference>
<proteinExistence type="predicted"/>
<feature type="domain" description="HTH cro/C1-type" evidence="1">
    <location>
        <begin position="39"/>
        <end position="87"/>
    </location>
</feature>
<reference evidence="2 3" key="1">
    <citation type="submission" date="2021-04" db="EMBL/GenBank/DDBJ databases">
        <authorList>
            <person name="Rakotoarivonina H."/>
        </authorList>
    </citation>
    <scope>NUCLEOTIDE SEQUENCE [LARGE SCALE GENOMIC DNA]</scope>
    <source>
        <strain evidence="2 3">XE</strain>
    </source>
</reference>